<dbReference type="Proteomes" id="UP000005510">
    <property type="component" value="Unassembled WGS sequence"/>
</dbReference>
<accession>B7B802</accession>
<name>B7B802_9BACT</name>
<protein>
    <submittedName>
        <fullName evidence="1">Uncharacterized protein</fullName>
    </submittedName>
</protein>
<reference evidence="1 2" key="2">
    <citation type="submission" date="2008-10" db="EMBL/GenBank/DDBJ databases">
        <authorList>
            <person name="Fulton L."/>
            <person name="Clifton S."/>
            <person name="Fulton B."/>
            <person name="Xu J."/>
            <person name="Minx P."/>
            <person name="Pepin K.H."/>
            <person name="Johnson M."/>
            <person name="Bhonagiri V."/>
            <person name="Nash W.E."/>
            <person name="Mardis E.R."/>
            <person name="Wilson R.K."/>
        </authorList>
    </citation>
    <scope>NUCLEOTIDE SEQUENCE [LARGE SCALE GENOMIC DNA]</scope>
    <source>
        <strain evidence="1 2">DSM 18315</strain>
    </source>
</reference>
<organism evidence="1 2">
    <name type="scientific">Parabacteroides johnsonii DSM 18315</name>
    <dbReference type="NCBI Taxonomy" id="537006"/>
    <lineage>
        <taxon>Bacteria</taxon>
        <taxon>Pseudomonadati</taxon>
        <taxon>Bacteroidota</taxon>
        <taxon>Bacteroidia</taxon>
        <taxon>Bacteroidales</taxon>
        <taxon>Tannerellaceae</taxon>
        <taxon>Parabacteroides</taxon>
    </lineage>
</organism>
<dbReference type="HOGENOM" id="CLU_3101808_0_0_10"/>
<evidence type="ECO:0000313" key="1">
    <source>
        <dbReference type="EMBL" id="EEC97445.1"/>
    </source>
</evidence>
<proteinExistence type="predicted"/>
<reference evidence="1 2" key="1">
    <citation type="submission" date="2008-10" db="EMBL/GenBank/DDBJ databases">
        <title>Draft genome sequence of Parabacteroides johnsonii (DSM 18315).</title>
        <authorList>
            <person name="Sudarsanam P."/>
            <person name="Ley R."/>
            <person name="Guruge J."/>
            <person name="Turnbaugh P.J."/>
            <person name="Mahowald M."/>
            <person name="Liep D."/>
            <person name="Gordon J."/>
        </authorList>
    </citation>
    <scope>NUCLEOTIDE SEQUENCE [LARGE SCALE GENOMIC DNA]</scope>
    <source>
        <strain evidence="1 2">DSM 18315</strain>
    </source>
</reference>
<dbReference type="EMBL" id="ABYH01000090">
    <property type="protein sequence ID" value="EEC97445.1"/>
    <property type="molecule type" value="Genomic_DNA"/>
</dbReference>
<dbReference type="AlphaFoldDB" id="B7B802"/>
<evidence type="ECO:0000313" key="2">
    <source>
        <dbReference type="Proteomes" id="UP000005510"/>
    </source>
</evidence>
<comment type="caution">
    <text evidence="1">The sequence shown here is derived from an EMBL/GenBank/DDBJ whole genome shotgun (WGS) entry which is preliminary data.</text>
</comment>
<sequence>MFISQYIGDCFRFFLPVAKIFGTVISGYLSKCHCYPMKNELVPHIFGISIAGNIF</sequence>
<gene>
    <name evidence="1" type="ORF">PRABACTJOHN_01152</name>
</gene>